<sequence>MDTQMKSLLAIVLLFASSLASAFPTLTRKGYTSCATCHYNPSGGGALTSYGKYVAQEVYGMFNDSSNAIPFIVMPKYDVGAFDEPMIVAQAMIRGVQVLSESPKVRTYKTNRM</sequence>
<feature type="chain" id="PRO_5022733806" description="Cytochrome c domain-containing protein" evidence="1">
    <location>
        <begin position="23"/>
        <end position="113"/>
    </location>
</feature>
<protein>
    <recommendedName>
        <fullName evidence="4">Cytochrome c domain-containing protein</fullName>
    </recommendedName>
</protein>
<evidence type="ECO:0000313" key="3">
    <source>
        <dbReference type="Proteomes" id="UP000321083"/>
    </source>
</evidence>
<feature type="signal peptide" evidence="1">
    <location>
        <begin position="1"/>
        <end position="22"/>
    </location>
</feature>
<dbReference type="EMBL" id="SRHE01000920">
    <property type="protein sequence ID" value="TWW07957.1"/>
    <property type="molecule type" value="Genomic_DNA"/>
</dbReference>
<name>A0A5C6M0V7_9PLAN</name>
<dbReference type="Proteomes" id="UP000321083">
    <property type="component" value="Unassembled WGS sequence"/>
</dbReference>
<reference evidence="2 3" key="2">
    <citation type="submission" date="2019-08" db="EMBL/GenBank/DDBJ databases">
        <authorList>
            <person name="Henke P."/>
        </authorList>
    </citation>
    <scope>NUCLEOTIDE SEQUENCE [LARGE SCALE GENOMIC DNA]</scope>
    <source>
        <strain evidence="2">Phe10_nw2017</strain>
    </source>
</reference>
<reference evidence="2 3" key="1">
    <citation type="submission" date="2019-08" db="EMBL/GenBank/DDBJ databases">
        <title>100 year-old enigma solved: identification of Planctomyces bekefii, the type genus and species of the phylum Planctomycetes.</title>
        <authorList>
            <person name="Svetlana D.N."/>
            <person name="Overmann J."/>
        </authorList>
    </citation>
    <scope>NUCLEOTIDE SEQUENCE [LARGE SCALE GENOMIC DNA]</scope>
    <source>
        <strain evidence="2">Phe10_nw2017</strain>
    </source>
</reference>
<keyword evidence="3" id="KW-1185">Reference proteome</keyword>
<proteinExistence type="predicted"/>
<gene>
    <name evidence="2" type="ORF">E3A20_29150</name>
</gene>
<dbReference type="AlphaFoldDB" id="A0A5C6M0V7"/>
<feature type="non-terminal residue" evidence="2">
    <location>
        <position position="113"/>
    </location>
</feature>
<keyword evidence="1" id="KW-0732">Signal</keyword>
<accession>A0A5C6M0V7</accession>
<organism evidence="2 3">
    <name type="scientific">Planctomyces bekefii</name>
    <dbReference type="NCBI Taxonomy" id="1653850"/>
    <lineage>
        <taxon>Bacteria</taxon>
        <taxon>Pseudomonadati</taxon>
        <taxon>Planctomycetota</taxon>
        <taxon>Planctomycetia</taxon>
        <taxon>Planctomycetales</taxon>
        <taxon>Planctomycetaceae</taxon>
        <taxon>Planctomyces</taxon>
    </lineage>
</organism>
<evidence type="ECO:0000313" key="2">
    <source>
        <dbReference type="EMBL" id="TWW07957.1"/>
    </source>
</evidence>
<comment type="caution">
    <text evidence="2">The sequence shown here is derived from an EMBL/GenBank/DDBJ whole genome shotgun (WGS) entry which is preliminary data.</text>
</comment>
<evidence type="ECO:0008006" key="4">
    <source>
        <dbReference type="Google" id="ProtNLM"/>
    </source>
</evidence>
<evidence type="ECO:0000256" key="1">
    <source>
        <dbReference type="SAM" id="SignalP"/>
    </source>
</evidence>